<sequence length="826" mass="96081">MAATSPTHPRSPLTPRNSPKALLLLVHSILAGLTLNAFAQDDQGVHDLSDIRKTEHAWQLETIETTNDTLQAISQFAQLCWTFANSPDKADLKNQLRDFLIENHPEIPAFKEEQIKTTPYHYSNSLFRHNSIVRLADFREEWSVRLLGWCLMDDRELEEPGWTEEQLNIWLEEGGGRTTNPKAAAFTLSQMQLPDAPTENLFFNSNPNSVDLWRNWWKKHEHEIDALLAQNVTEIRNLSDIRKTEHAWRLKELETTNDTFQAIVQYSELTRTFAHSPDKADLKNQLRDFLVETHPELPAFKEKQIKTTPYHYSNSLFRHNSIVRLADFREEWSVRLLGWCLMDDRKLEAPEWTEEQLDIWLEEGGGRMKNPTSATLALSKMRLPDAPTDDLFLSVSPKSIELWTAWWKKHEHEIGTLLAQNVTDIRNLNDIRSTRHGWMLDIIETTEDTQQTIAYFSYLIWEIGSSPDKIDLRKQLYEILLKRHPRIPAFKEDQIKTVPYRYTNSISRSSSIKVLRYFREEWSIRLLGWCLMDDRELEEPEWTKEQLNLWLEEGGGSMTNPDTAAFTLSKMQLPDAPTGDLFPRSPPNSTELWKGWWKKHEHEIGVLLAQNVTDIRNLSDIRKTEHAWRLKELDTTNDTFQAIVQYSELTQTFAHSPDKADLKNQLRDFLVETHPELPAFKEKQIKTTPYHYSNSLFRHNSILRLADFREEWSVRLLGWCLMDDHELEEPEWTKEQLSIWLGEGGGSMTNPDSAAFTLSKMHLPDAPTEYLFPRSPPNSTDLWRNWWKKHEHEIGALLAQPIPEPSQGSLDAAPETDPIGPQLQDP</sequence>
<evidence type="ECO:0000256" key="2">
    <source>
        <dbReference type="SAM" id="SignalP"/>
    </source>
</evidence>
<keyword evidence="2" id="KW-0732">Signal</keyword>
<evidence type="ECO:0000313" key="3">
    <source>
        <dbReference type="EMBL" id="MBB5350960.1"/>
    </source>
</evidence>
<dbReference type="RefSeq" id="WP_184016698.1">
    <property type="nucleotide sequence ID" value="NZ_JACHFD010000004.1"/>
</dbReference>
<comment type="caution">
    <text evidence="3">The sequence shown here is derived from an EMBL/GenBank/DDBJ whole genome shotgun (WGS) entry which is preliminary data.</text>
</comment>
<reference evidence="3 4" key="1">
    <citation type="submission" date="2020-08" db="EMBL/GenBank/DDBJ databases">
        <title>Genomic Encyclopedia of Type Strains, Phase IV (KMG-IV): sequencing the most valuable type-strain genomes for metagenomic binning, comparative biology and taxonomic classification.</title>
        <authorList>
            <person name="Goeker M."/>
        </authorList>
    </citation>
    <scope>NUCLEOTIDE SEQUENCE [LARGE SCALE GENOMIC DNA]</scope>
    <source>
        <strain evidence="3 4">YC6886</strain>
    </source>
</reference>
<name>A0A840VAJ0_9BACT</name>
<gene>
    <name evidence="3" type="ORF">HNR46_001194</name>
</gene>
<evidence type="ECO:0000256" key="1">
    <source>
        <dbReference type="SAM" id="MobiDB-lite"/>
    </source>
</evidence>
<protein>
    <recommendedName>
        <fullName evidence="5">Secreted protein</fullName>
    </recommendedName>
</protein>
<accession>A0A840VAJ0</accession>
<evidence type="ECO:0000313" key="4">
    <source>
        <dbReference type="Proteomes" id="UP000557717"/>
    </source>
</evidence>
<dbReference type="AlphaFoldDB" id="A0A840VAJ0"/>
<dbReference type="EMBL" id="JACHFD010000004">
    <property type="protein sequence ID" value="MBB5350960.1"/>
    <property type="molecule type" value="Genomic_DNA"/>
</dbReference>
<feature type="chain" id="PRO_5032327298" description="Secreted protein" evidence="2">
    <location>
        <begin position="40"/>
        <end position="826"/>
    </location>
</feature>
<proteinExistence type="predicted"/>
<evidence type="ECO:0008006" key="5">
    <source>
        <dbReference type="Google" id="ProtNLM"/>
    </source>
</evidence>
<keyword evidence="4" id="KW-1185">Reference proteome</keyword>
<dbReference type="Proteomes" id="UP000557717">
    <property type="component" value="Unassembled WGS sequence"/>
</dbReference>
<feature type="region of interest" description="Disordered" evidence="1">
    <location>
        <begin position="797"/>
        <end position="826"/>
    </location>
</feature>
<feature type="signal peptide" evidence="2">
    <location>
        <begin position="1"/>
        <end position="39"/>
    </location>
</feature>
<organism evidence="3 4">
    <name type="scientific">Haloferula luteola</name>
    <dbReference type="NCBI Taxonomy" id="595692"/>
    <lineage>
        <taxon>Bacteria</taxon>
        <taxon>Pseudomonadati</taxon>
        <taxon>Verrucomicrobiota</taxon>
        <taxon>Verrucomicrobiia</taxon>
        <taxon>Verrucomicrobiales</taxon>
        <taxon>Verrucomicrobiaceae</taxon>
        <taxon>Haloferula</taxon>
    </lineage>
</organism>